<proteinExistence type="predicted"/>
<name>A0A7J0D333_STRMI</name>
<dbReference type="AlphaFoldDB" id="A0A7J0D333"/>
<protein>
    <submittedName>
        <fullName evidence="2">Uncharacterized protein</fullName>
    </submittedName>
</protein>
<dbReference type="EMBL" id="BLWD01000001">
    <property type="protein sequence ID" value="GFN09131.1"/>
    <property type="molecule type" value="Genomic_DNA"/>
</dbReference>
<comment type="caution">
    <text evidence="2">The sequence shown here is derived from an EMBL/GenBank/DDBJ whole genome shotgun (WGS) entry which is preliminary data.</text>
</comment>
<evidence type="ECO:0000313" key="2">
    <source>
        <dbReference type="EMBL" id="GFN09131.1"/>
    </source>
</evidence>
<evidence type="ECO:0000256" key="1">
    <source>
        <dbReference type="SAM" id="MobiDB-lite"/>
    </source>
</evidence>
<sequence length="86" mass="8868">MDPQLDQPLGLHGQGREFRVNSGGDGHGLGHEAPRGGGVKGPSWDKAAHRIIPATTPFPGPPTAAMRCGGQPRATAIAPERRSPAS</sequence>
<dbReference type="Proteomes" id="UP000498740">
    <property type="component" value="Unassembled WGS sequence"/>
</dbReference>
<accession>A0A7J0D333</accession>
<evidence type="ECO:0000313" key="3">
    <source>
        <dbReference type="Proteomes" id="UP000498740"/>
    </source>
</evidence>
<organism evidence="2 3">
    <name type="scientific">Streptomyces microflavus</name>
    <name type="common">Streptomyces lipmanii</name>
    <dbReference type="NCBI Taxonomy" id="1919"/>
    <lineage>
        <taxon>Bacteria</taxon>
        <taxon>Bacillati</taxon>
        <taxon>Actinomycetota</taxon>
        <taxon>Actinomycetes</taxon>
        <taxon>Kitasatosporales</taxon>
        <taxon>Streptomycetaceae</taxon>
        <taxon>Streptomyces</taxon>
    </lineage>
</organism>
<reference evidence="2 3" key="1">
    <citation type="submission" date="2020-05" db="EMBL/GenBank/DDBJ databases">
        <title>Whole genome shotgun sequence of Streptomyces microflavus NBRC 13062.</title>
        <authorList>
            <person name="Komaki H."/>
            <person name="Tamura T."/>
        </authorList>
    </citation>
    <scope>NUCLEOTIDE SEQUENCE [LARGE SCALE GENOMIC DNA]</scope>
    <source>
        <strain evidence="2 3">NBRC 13062</strain>
    </source>
</reference>
<feature type="region of interest" description="Disordered" evidence="1">
    <location>
        <begin position="1"/>
        <end position="47"/>
    </location>
</feature>
<gene>
    <name evidence="2" type="ORF">Smic_76870</name>
</gene>